<name>A0ABD0B836_AERCA</name>
<evidence type="ECO:0000313" key="1">
    <source>
        <dbReference type="EMBL" id="GJB92288.1"/>
    </source>
</evidence>
<gene>
    <name evidence="1" type="ORF">KAM382_23490</name>
</gene>
<organism evidence="1 2">
    <name type="scientific">Aeromonas caviae</name>
    <name type="common">Aeromonas punctata</name>
    <dbReference type="NCBI Taxonomy" id="648"/>
    <lineage>
        <taxon>Bacteria</taxon>
        <taxon>Pseudomonadati</taxon>
        <taxon>Pseudomonadota</taxon>
        <taxon>Gammaproteobacteria</taxon>
        <taxon>Aeromonadales</taxon>
        <taxon>Aeromonadaceae</taxon>
        <taxon>Aeromonas</taxon>
    </lineage>
</organism>
<dbReference type="AlphaFoldDB" id="A0ABD0B836"/>
<proteinExistence type="predicted"/>
<protein>
    <submittedName>
        <fullName evidence="1">Uncharacterized protein</fullName>
    </submittedName>
</protein>
<comment type="caution">
    <text evidence="1">The sequence shown here is derived from an EMBL/GenBank/DDBJ whole genome shotgun (WGS) entry which is preliminary data.</text>
</comment>
<dbReference type="RefSeq" id="WP_268915771.1">
    <property type="nucleotide sequence ID" value="NZ_AP024404.1"/>
</dbReference>
<dbReference type="EMBL" id="BPOP01000022">
    <property type="protein sequence ID" value="GJB92288.1"/>
    <property type="molecule type" value="Genomic_DNA"/>
</dbReference>
<sequence length="41" mass="4417">MNAAILVTAFSSKTGIKLHYMSGAQFHALLAEINQIVNKGK</sequence>
<reference evidence="1 2" key="1">
    <citation type="submission" date="2021-07" db="EMBL/GenBank/DDBJ databases">
        <title>Draft genome sequence of carbapenem-resistant Aeromonas spp. in Japan.</title>
        <authorList>
            <person name="Maehana S."/>
            <person name="Suzuki M."/>
            <person name="Kitasato H."/>
        </authorList>
    </citation>
    <scope>NUCLEOTIDE SEQUENCE [LARGE SCALE GENOMIC DNA]</scope>
    <source>
        <strain evidence="1 2">KAM382</strain>
    </source>
</reference>
<accession>A0ABD0B836</accession>
<evidence type="ECO:0000313" key="2">
    <source>
        <dbReference type="Proteomes" id="UP000737420"/>
    </source>
</evidence>
<dbReference type="Proteomes" id="UP000737420">
    <property type="component" value="Unassembled WGS sequence"/>
</dbReference>